<proteinExistence type="predicted"/>
<dbReference type="AlphaFoldDB" id="A0A0G1YQE4"/>
<accession>A0A0G1YQE4</accession>
<protein>
    <submittedName>
        <fullName evidence="1">Uncharacterized protein</fullName>
    </submittedName>
</protein>
<comment type="caution">
    <text evidence="1">The sequence shown here is derived from an EMBL/GenBank/DDBJ whole genome shotgun (WGS) entry which is preliminary data.</text>
</comment>
<reference evidence="1 2" key="1">
    <citation type="journal article" date="2015" name="Nature">
        <title>rRNA introns, odd ribosomes, and small enigmatic genomes across a large radiation of phyla.</title>
        <authorList>
            <person name="Brown C.T."/>
            <person name="Hug L.A."/>
            <person name="Thomas B.C."/>
            <person name="Sharon I."/>
            <person name="Castelle C.J."/>
            <person name="Singh A."/>
            <person name="Wilkins M.J."/>
            <person name="Williams K.H."/>
            <person name="Banfield J.F."/>
        </authorList>
    </citation>
    <scope>NUCLEOTIDE SEQUENCE [LARGE SCALE GENOMIC DNA]</scope>
</reference>
<evidence type="ECO:0000313" key="2">
    <source>
        <dbReference type="Proteomes" id="UP000034057"/>
    </source>
</evidence>
<name>A0A0G1YQE4_9BACT</name>
<evidence type="ECO:0000313" key="1">
    <source>
        <dbReference type="EMBL" id="KKW17212.1"/>
    </source>
</evidence>
<gene>
    <name evidence="1" type="ORF">UY59_C0042G0002</name>
</gene>
<sequence>MSIKASVGSDYGSDPYAVGAKACQEAFDKLKEALPVCVP</sequence>
<organism evidence="1 2">
    <name type="scientific">Candidatus Kaiserbacteria bacterium GW2011_GWA1_50_28</name>
    <dbReference type="NCBI Taxonomy" id="1618668"/>
    <lineage>
        <taxon>Bacteria</taxon>
        <taxon>Candidatus Kaiseribacteriota</taxon>
    </lineage>
</organism>
<dbReference type="EMBL" id="LCQO01000042">
    <property type="protein sequence ID" value="KKW17212.1"/>
    <property type="molecule type" value="Genomic_DNA"/>
</dbReference>
<dbReference type="Proteomes" id="UP000034057">
    <property type="component" value="Unassembled WGS sequence"/>
</dbReference>